<keyword evidence="2" id="KW-1185">Reference proteome</keyword>
<dbReference type="EMBL" id="CALNXI010000015">
    <property type="protein sequence ID" value="CAH3014851.1"/>
    <property type="molecule type" value="Genomic_DNA"/>
</dbReference>
<protein>
    <submittedName>
        <fullName evidence="1">Uncharacterized protein</fullName>
    </submittedName>
</protein>
<evidence type="ECO:0000313" key="1">
    <source>
        <dbReference type="EMBL" id="CAH3014851.1"/>
    </source>
</evidence>
<dbReference type="InterPro" id="IPR016024">
    <property type="entry name" value="ARM-type_fold"/>
</dbReference>
<reference evidence="1 2" key="1">
    <citation type="submission" date="2022-05" db="EMBL/GenBank/DDBJ databases">
        <authorList>
            <consortium name="Genoscope - CEA"/>
            <person name="William W."/>
        </authorList>
    </citation>
    <scope>NUCLEOTIDE SEQUENCE [LARGE SCALE GENOMIC DNA]</scope>
</reference>
<sequence>MEATENVLSFFTANHSQHDPQWRMTGANVSVVCVACLVELLESNGVFHLRKRKVLREVVFLMSSSRHLLELLAQNARVTSHLCSIITDLLSCENELLMSTAIETLDVITVQLRSENLVAEIVDKLTTQILLLNNLKKSYPFVLALGRLLKSIPALSFVIVKDSPNLVEYFLSNILFPEDNIKAAFLFALVQICSNVDALNVLSFQTKEKICIQTCAVVASCIATDVQMNALGVIKRFSADSDVLHSILKPSSTGNCPLLENLKRLILSPNEEVQIGAIQCVTRILKNDTTENAFTKAFLTSGIGEMLLEDLESSNDIVLGSVFCSLDYMVRTQIFYSEGYSVYGIESIIVGISKAIKLKNPDIIRQSLRVLSLILMMQPSSVQLFPSEKLCKLCANVLYESLKSADHRILTQAACAVEQFLSIDHFPASMEFETITPLVSTVISHLQKFTKPKMHFRNASKGSLDEFLCVLLRVIKKTFQFVKDFRAREPSYTVMLTRNTDSLSPGCEAVNDFVESLWKAIDQICVPAMMLQYESVETPTVFTNFFEILYLSVSEESSWRESFARKLTAGSFVRLSLEVKEKFSRSEESTKLSDVVTGFLTELCLAHGSATERTQLRGRLITSNIGCIRSPSGCLNVLTQSSVRKDTNDILDESLFSTQCICIELLYLSYAHNDEILPAEELVMGLHKYLTLHPNLSNLPRVTFKHLLFLWITSCNRLRSISLPAAAVDNINISQGILTHTLVKFDGDAFDSIYIHDMLFVSWISSVDSLLQAFGRQVLVCFMEREEIYSLCNNKLFNEFLISNLQSFKAFVSLVECRKEAIVNRAVAVLETLFAVNSDSPATATPRLTLLADEISNVFHKMFLGHKTYPVQEHSIFAMLKVMTSVQMKVQAFDNRILYHVINLVTSTRTCQSLMLTALNYLNVTLAWDLKKDANRVAAMLLSNKTFCGYIQDILDSKLVHSVEQRSKSVNDVDFLATVIVLITSLLKSSSPGLTSQSKAPKGVHAPFKIDKRFMMNLANETKNVLRISSTVFWENYLKAARTKSDKLPISLSAMVTGEEQTFGELSEVDLQVLNAYLQNSLVNDSETVRHCAVKCLKSFLSYVPCARSFASNPWNRIVLESQLSVLSVNIITPSLVLFCSLILEHVSKQHLLKDVLRNAVNAVLDAIPTISYSEQPELSWHCVDLLLRVLRSCDDFMTEKQRGAISTWLTKFGESFRSQEGNNGDTVKDVNFFKLENVIISRDLLKCYVCTERELLDRAIHLLQGTELDEDEET</sequence>
<proteinExistence type="predicted"/>
<organism evidence="1 2">
    <name type="scientific">Porites evermanni</name>
    <dbReference type="NCBI Taxonomy" id="104178"/>
    <lineage>
        <taxon>Eukaryota</taxon>
        <taxon>Metazoa</taxon>
        <taxon>Cnidaria</taxon>
        <taxon>Anthozoa</taxon>
        <taxon>Hexacorallia</taxon>
        <taxon>Scleractinia</taxon>
        <taxon>Fungiina</taxon>
        <taxon>Poritidae</taxon>
        <taxon>Porites</taxon>
    </lineage>
</organism>
<dbReference type="Gene3D" id="1.25.10.10">
    <property type="entry name" value="Leucine-rich Repeat Variant"/>
    <property type="match status" value="1"/>
</dbReference>
<accession>A0ABN8LGT7</accession>
<dbReference type="InterPro" id="IPR052133">
    <property type="entry name" value="Immune_Signaling-Apoptosis_Reg"/>
</dbReference>
<dbReference type="Proteomes" id="UP001159427">
    <property type="component" value="Unassembled WGS sequence"/>
</dbReference>
<name>A0ABN8LGT7_9CNID</name>
<evidence type="ECO:0000313" key="2">
    <source>
        <dbReference type="Proteomes" id="UP001159427"/>
    </source>
</evidence>
<dbReference type="InterPro" id="IPR011989">
    <property type="entry name" value="ARM-like"/>
</dbReference>
<dbReference type="PANTHER" id="PTHR12044:SF14">
    <property type="entry name" value="MEIOTIC DOUBLE-STRANDED BREAK FORMATION PROTEIN 1"/>
    <property type="match status" value="1"/>
</dbReference>
<dbReference type="PANTHER" id="PTHR12044">
    <property type="entry name" value="BCL2 INTERACTING MEDIATOR OF CELL DEATH"/>
    <property type="match status" value="1"/>
</dbReference>
<gene>
    <name evidence="1" type="ORF">PEVE_00007450</name>
</gene>
<comment type="caution">
    <text evidence="1">The sequence shown here is derived from an EMBL/GenBank/DDBJ whole genome shotgun (WGS) entry which is preliminary data.</text>
</comment>
<dbReference type="SUPFAM" id="SSF48371">
    <property type="entry name" value="ARM repeat"/>
    <property type="match status" value="1"/>
</dbReference>